<protein>
    <submittedName>
        <fullName evidence="3">Sugar phosphate isomerase/epimerase</fullName>
    </submittedName>
</protein>
<keyword evidence="5" id="KW-1185">Reference proteome</keyword>
<dbReference type="EMBL" id="JAUSRG010000002">
    <property type="protein sequence ID" value="MDP9904328.1"/>
    <property type="molecule type" value="Genomic_DNA"/>
</dbReference>
<evidence type="ECO:0000313" key="4">
    <source>
        <dbReference type="EMBL" id="MDQ0179019.1"/>
    </source>
</evidence>
<name>A0AAW8D937_9MICC</name>
<dbReference type="EMBL" id="JAUSTF010000001">
    <property type="protein sequence ID" value="MDQ0179019.1"/>
    <property type="molecule type" value="Genomic_DNA"/>
</dbReference>
<dbReference type="InterPro" id="IPR013022">
    <property type="entry name" value="Xyl_isomerase-like_TIM-brl"/>
</dbReference>
<evidence type="ECO:0000313" key="5">
    <source>
        <dbReference type="Proteomes" id="UP001230951"/>
    </source>
</evidence>
<reference evidence="3 5" key="1">
    <citation type="submission" date="2023-07" db="EMBL/GenBank/DDBJ databases">
        <title>Sorghum-associated microbial communities from plants grown in Nebraska, USA.</title>
        <authorList>
            <person name="Schachtman D."/>
        </authorList>
    </citation>
    <scope>NUCLEOTIDE SEQUENCE</scope>
    <source>
        <strain evidence="3">DS1006</strain>
        <strain evidence="4 5">DS1016</strain>
    </source>
</reference>
<proteinExistence type="predicted"/>
<dbReference type="SUPFAM" id="SSF51658">
    <property type="entry name" value="Xylose isomerase-like"/>
    <property type="match status" value="1"/>
</dbReference>
<evidence type="ECO:0000259" key="2">
    <source>
        <dbReference type="Pfam" id="PF01261"/>
    </source>
</evidence>
<feature type="domain" description="Xylose isomerase-like TIM barrel" evidence="2">
    <location>
        <begin position="29"/>
        <end position="272"/>
    </location>
</feature>
<accession>A0AAW8D937</accession>
<dbReference type="Gene3D" id="3.20.20.150">
    <property type="entry name" value="Divalent-metal-dependent TIM barrel enzymes"/>
    <property type="match status" value="1"/>
</dbReference>
<dbReference type="Pfam" id="PF01261">
    <property type="entry name" value="AP_endonuc_2"/>
    <property type="match status" value="1"/>
</dbReference>
<keyword evidence="3" id="KW-0413">Isomerase</keyword>
<dbReference type="Proteomes" id="UP001230951">
    <property type="component" value="Unassembled WGS sequence"/>
</dbReference>
<dbReference type="Proteomes" id="UP001242995">
    <property type="component" value="Unassembled WGS sequence"/>
</dbReference>
<evidence type="ECO:0000256" key="1">
    <source>
        <dbReference type="ARBA" id="ARBA00023277"/>
    </source>
</evidence>
<gene>
    <name evidence="3" type="ORF">J2S90_001274</name>
    <name evidence="4" type="ORF">J2S93_000426</name>
</gene>
<sequence length="290" mass="31532">MTHVRNETVELSLNQATTRPYPLTETAEAAMQAGIRHIGLWIEPVEEIGIVRTRRLLADTGLSVSSVCRAGFLADKGGADLRAALEGVKRALELSREVGSPMLTLIAGGLPAHDRSIQHAEVRLRAAIEEVEPYARDAGVRLALEPLHPLFVGTRSIVTTIAQALRVTADFPADTVGLLIDAYATSWDSRFHDDVLAAGPRIAGYQVSDFALPLPVPENMNGRLFPGDGEIDLAALTASIRHAGYSGPIEVEIFNEDIWKLPLETIIKRTVSSFNRYVGEPLNESERQPA</sequence>
<organism evidence="3 6">
    <name type="scientific">Arthrobacter bambusae</name>
    <dbReference type="NCBI Taxonomy" id="1338426"/>
    <lineage>
        <taxon>Bacteria</taxon>
        <taxon>Bacillati</taxon>
        <taxon>Actinomycetota</taxon>
        <taxon>Actinomycetes</taxon>
        <taxon>Micrococcales</taxon>
        <taxon>Micrococcaceae</taxon>
        <taxon>Arthrobacter</taxon>
    </lineage>
</organism>
<comment type="caution">
    <text evidence="3">The sequence shown here is derived from an EMBL/GenBank/DDBJ whole genome shotgun (WGS) entry which is preliminary data.</text>
</comment>
<evidence type="ECO:0000313" key="3">
    <source>
        <dbReference type="EMBL" id="MDP9904328.1"/>
    </source>
</evidence>
<dbReference type="InterPro" id="IPR036237">
    <property type="entry name" value="Xyl_isomerase-like_sf"/>
</dbReference>
<dbReference type="RefSeq" id="WP_306959958.1">
    <property type="nucleotide sequence ID" value="NZ_JAUSRG010000002.1"/>
</dbReference>
<dbReference type="AlphaFoldDB" id="A0AAW8D937"/>
<dbReference type="PANTHER" id="PTHR12110">
    <property type="entry name" value="HYDROXYPYRUVATE ISOMERASE"/>
    <property type="match status" value="1"/>
</dbReference>
<dbReference type="GO" id="GO:0016853">
    <property type="term" value="F:isomerase activity"/>
    <property type="evidence" value="ECO:0007669"/>
    <property type="project" value="UniProtKB-KW"/>
</dbReference>
<evidence type="ECO:0000313" key="6">
    <source>
        <dbReference type="Proteomes" id="UP001242995"/>
    </source>
</evidence>
<dbReference type="InterPro" id="IPR050312">
    <property type="entry name" value="IolE/XylAMocC-like"/>
</dbReference>
<keyword evidence="1" id="KW-0119">Carbohydrate metabolism</keyword>
<dbReference type="PANTHER" id="PTHR12110:SF52">
    <property type="entry name" value="XYLOSE ISOMERASE"/>
    <property type="match status" value="1"/>
</dbReference>